<dbReference type="Proteomes" id="UP000682843">
    <property type="component" value="Chromosome"/>
</dbReference>
<dbReference type="Gene3D" id="1.10.260.40">
    <property type="entry name" value="lambda repressor-like DNA-binding domains"/>
    <property type="match status" value="1"/>
</dbReference>
<name>A0ABX8AL37_9BRAD</name>
<evidence type="ECO:0000259" key="2">
    <source>
        <dbReference type="PROSITE" id="PS50943"/>
    </source>
</evidence>
<dbReference type="NCBIfam" id="TIGR02607">
    <property type="entry name" value="antidote_HigA"/>
    <property type="match status" value="1"/>
</dbReference>
<keyword evidence="1" id="KW-0238">DNA-binding</keyword>
<dbReference type="SUPFAM" id="SSF47413">
    <property type="entry name" value="lambda repressor-like DNA-binding domains"/>
    <property type="match status" value="1"/>
</dbReference>
<dbReference type="Pfam" id="PF01381">
    <property type="entry name" value="HTH_3"/>
    <property type="match status" value="1"/>
</dbReference>
<protein>
    <submittedName>
        <fullName evidence="3">Addiction module antidote protein, HigA family</fullName>
    </submittedName>
</protein>
<accession>A0ABX8AL37</accession>
<sequence>MHRLPTTPGEMLLKEFMEPNEISARALARDLGVPPNRITGIINGKRAITADTAVLLEGRLGMPGEFWMNLQSNYDLAVARQRQAEAA</sequence>
<dbReference type="PROSITE" id="PS50943">
    <property type="entry name" value="HTH_CROC1"/>
    <property type="match status" value="1"/>
</dbReference>
<evidence type="ECO:0000256" key="1">
    <source>
        <dbReference type="ARBA" id="ARBA00023125"/>
    </source>
</evidence>
<evidence type="ECO:0000313" key="4">
    <source>
        <dbReference type="Proteomes" id="UP000682843"/>
    </source>
</evidence>
<dbReference type="SMART" id="SM00530">
    <property type="entry name" value="HTH_XRE"/>
    <property type="match status" value="1"/>
</dbReference>
<feature type="domain" description="HTH cro/C1-type" evidence="2">
    <location>
        <begin position="13"/>
        <end position="66"/>
    </location>
</feature>
<evidence type="ECO:0000313" key="3">
    <source>
        <dbReference type="EMBL" id="QUS42575.1"/>
    </source>
</evidence>
<organism evidence="3 4">
    <name type="scientific">Tardiphaga alba</name>
    <dbReference type="NCBI Taxonomy" id="340268"/>
    <lineage>
        <taxon>Bacteria</taxon>
        <taxon>Pseudomonadati</taxon>
        <taxon>Pseudomonadota</taxon>
        <taxon>Alphaproteobacteria</taxon>
        <taxon>Hyphomicrobiales</taxon>
        <taxon>Nitrobacteraceae</taxon>
        <taxon>Tardiphaga</taxon>
    </lineage>
</organism>
<dbReference type="InterPro" id="IPR013430">
    <property type="entry name" value="Toxin_antidote_HigA"/>
</dbReference>
<reference evidence="3 4" key="1">
    <citation type="submission" date="2019-02" db="EMBL/GenBank/DDBJ databases">
        <title>Emended description of the genus Rhodopseudomonas and description of Rhodopseudomonas albus sp. nov., a non-phototrophic, heavy-metal-tolerant bacterium isolated from garden soil.</title>
        <authorList>
            <person name="Bao Z."/>
            <person name="Cao W.W."/>
            <person name="Sato Y."/>
            <person name="Nishizawa T."/>
            <person name="Zhao J."/>
            <person name="Guo Y."/>
            <person name="Ohta H."/>
        </authorList>
    </citation>
    <scope>NUCLEOTIDE SEQUENCE [LARGE SCALE GENOMIC DNA]</scope>
    <source>
        <strain evidence="3 4">SK50-23</strain>
    </source>
</reference>
<dbReference type="EMBL" id="CP036498">
    <property type="protein sequence ID" value="QUS42575.1"/>
    <property type="molecule type" value="Genomic_DNA"/>
</dbReference>
<proteinExistence type="predicted"/>
<keyword evidence="4" id="KW-1185">Reference proteome</keyword>
<dbReference type="InterPro" id="IPR010982">
    <property type="entry name" value="Lambda_DNA-bd_dom_sf"/>
</dbReference>
<dbReference type="PANTHER" id="PTHR36924:SF1">
    <property type="entry name" value="ANTITOXIN HIGA-1"/>
    <property type="match status" value="1"/>
</dbReference>
<gene>
    <name evidence="3" type="primary">higA</name>
    <name evidence="3" type="ORF">RPMA_25330</name>
</gene>
<dbReference type="InterPro" id="IPR001387">
    <property type="entry name" value="Cro/C1-type_HTH"/>
</dbReference>
<dbReference type="PANTHER" id="PTHR36924">
    <property type="entry name" value="ANTITOXIN HIGA-1"/>
    <property type="match status" value="1"/>
</dbReference>
<dbReference type="CDD" id="cd00093">
    <property type="entry name" value="HTH_XRE"/>
    <property type="match status" value="1"/>
</dbReference>